<evidence type="ECO:0000313" key="3">
    <source>
        <dbReference type="Proteomes" id="UP001166402"/>
    </source>
</evidence>
<dbReference type="Pfam" id="PF04545">
    <property type="entry name" value="Sigma70_r4"/>
    <property type="match status" value="1"/>
</dbReference>
<dbReference type="Proteomes" id="UP001166402">
    <property type="component" value="Unassembled WGS sequence"/>
</dbReference>
<dbReference type="SUPFAM" id="SSF88659">
    <property type="entry name" value="Sigma3 and sigma4 domains of RNA polymerase sigma factors"/>
    <property type="match status" value="1"/>
</dbReference>
<sequence>MGESDVEFAFIKFIEKSINYEGVKAIKKYNNIKKKELLTLDLADCKGNIENDGKIIDSTIYDNVLIEDEIIDRLMISKFKELLKIEEFNVVMLNIMQDIPQREVAKMLNKSQSSISKIKKKALKKIKKFMEGS</sequence>
<dbReference type="RefSeq" id="WP_209455064.1">
    <property type="nucleotide sequence ID" value="NZ_JAGGLT010000059.1"/>
</dbReference>
<dbReference type="EMBL" id="JAGGLT010000059">
    <property type="protein sequence ID" value="MBP2073468.1"/>
    <property type="molecule type" value="Genomic_DNA"/>
</dbReference>
<name>A0ABS4NIH8_9THEO</name>
<keyword evidence="3" id="KW-1185">Reference proteome</keyword>
<comment type="caution">
    <text evidence="2">The sequence shown here is derived from an EMBL/GenBank/DDBJ whole genome shotgun (WGS) entry which is preliminary data.</text>
</comment>
<accession>A0ABS4NIH8</accession>
<protein>
    <submittedName>
        <fullName evidence="2">RNA polymerase sigma factor (Sigma-70 family)</fullName>
    </submittedName>
</protein>
<evidence type="ECO:0000259" key="1">
    <source>
        <dbReference type="Pfam" id="PF04545"/>
    </source>
</evidence>
<dbReference type="InterPro" id="IPR013324">
    <property type="entry name" value="RNA_pol_sigma_r3/r4-like"/>
</dbReference>
<dbReference type="Gene3D" id="1.20.140.160">
    <property type="match status" value="1"/>
</dbReference>
<dbReference type="InterPro" id="IPR007630">
    <property type="entry name" value="RNA_pol_sigma70_r4"/>
</dbReference>
<evidence type="ECO:0000313" key="2">
    <source>
        <dbReference type="EMBL" id="MBP2073468.1"/>
    </source>
</evidence>
<organism evidence="2 3">
    <name type="scientific">Thermoanaerobacterium butyriciformans</name>
    <dbReference type="NCBI Taxonomy" id="1702242"/>
    <lineage>
        <taxon>Bacteria</taxon>
        <taxon>Bacillati</taxon>
        <taxon>Bacillota</taxon>
        <taxon>Clostridia</taxon>
        <taxon>Thermoanaerobacterales</taxon>
        <taxon>Thermoanaerobacteraceae</taxon>
        <taxon>Thermoanaerobacterium</taxon>
    </lineage>
</organism>
<proteinExistence type="predicted"/>
<reference evidence="2" key="1">
    <citation type="submission" date="2021-03" db="EMBL/GenBank/DDBJ databases">
        <title>Genomic Encyclopedia of Type Strains, Phase IV (KMG-IV): sequencing the most valuable type-strain genomes for metagenomic binning, comparative biology and taxonomic classification.</title>
        <authorList>
            <person name="Goeker M."/>
        </authorList>
    </citation>
    <scope>NUCLEOTIDE SEQUENCE</scope>
    <source>
        <strain evidence="2">DSM 101588</strain>
    </source>
</reference>
<feature type="domain" description="RNA polymerase sigma-70 region 4" evidence="1">
    <location>
        <begin position="96"/>
        <end position="128"/>
    </location>
</feature>
<gene>
    <name evidence="2" type="ORF">J2Z80_003030</name>
</gene>